<evidence type="ECO:0000313" key="8">
    <source>
        <dbReference type="EMBL" id="RZT66913.1"/>
    </source>
</evidence>
<dbReference type="GO" id="GO:0005886">
    <property type="term" value="C:plasma membrane"/>
    <property type="evidence" value="ECO:0007669"/>
    <property type="project" value="UniProtKB-SubCell"/>
</dbReference>
<dbReference type="InterPro" id="IPR036259">
    <property type="entry name" value="MFS_trans_sf"/>
</dbReference>
<dbReference type="Pfam" id="PF07690">
    <property type="entry name" value="MFS_1"/>
    <property type="match status" value="1"/>
</dbReference>
<feature type="transmembrane region" description="Helical" evidence="6">
    <location>
        <begin position="289"/>
        <end position="307"/>
    </location>
</feature>
<feature type="transmembrane region" description="Helical" evidence="6">
    <location>
        <begin position="95"/>
        <end position="115"/>
    </location>
</feature>
<keyword evidence="9" id="KW-1185">Reference proteome</keyword>
<dbReference type="RefSeq" id="WP_241988969.1">
    <property type="nucleotide sequence ID" value="NZ_QYAG01000001.1"/>
</dbReference>
<evidence type="ECO:0000256" key="3">
    <source>
        <dbReference type="ARBA" id="ARBA00022692"/>
    </source>
</evidence>
<dbReference type="InterPro" id="IPR020846">
    <property type="entry name" value="MFS_dom"/>
</dbReference>
<organism evidence="8 9">
    <name type="scientific">Leucobacter luti</name>
    <dbReference type="NCBI Taxonomy" id="340320"/>
    <lineage>
        <taxon>Bacteria</taxon>
        <taxon>Bacillati</taxon>
        <taxon>Actinomycetota</taxon>
        <taxon>Actinomycetes</taxon>
        <taxon>Micrococcales</taxon>
        <taxon>Microbacteriaceae</taxon>
        <taxon>Leucobacter</taxon>
    </lineage>
</organism>
<feature type="transmembrane region" description="Helical" evidence="6">
    <location>
        <begin position="63"/>
        <end position="88"/>
    </location>
</feature>
<dbReference type="PANTHER" id="PTHR43124:SF3">
    <property type="entry name" value="CHLORAMPHENICOL EFFLUX PUMP RV0191"/>
    <property type="match status" value="1"/>
</dbReference>
<keyword evidence="4 6" id="KW-1133">Transmembrane helix</keyword>
<dbReference type="Gene3D" id="1.20.1250.20">
    <property type="entry name" value="MFS general substrate transporter like domains"/>
    <property type="match status" value="1"/>
</dbReference>
<name>A0A4Q7U0Y8_9MICO</name>
<feature type="transmembrane region" description="Helical" evidence="6">
    <location>
        <begin position="224"/>
        <end position="246"/>
    </location>
</feature>
<evidence type="ECO:0000259" key="7">
    <source>
        <dbReference type="PROSITE" id="PS50850"/>
    </source>
</evidence>
<sequence length="420" mass="41053">MHEQEHHRGQRLPRAPRPWVLIAALACGGFGIGVSEFLVMGLLPQIAQDLLPGLLATRPDAALAASGGLASAYALGVVVGMVVTPALLRRLSERGTLIACASSMLVWTIATALAPTLGSALVLRFLAALTHASFIGVAALAAAHLLGGRSYGRGSALIHGGLAAANLLGVPALTALGAALDWRLALAGCAVFFAVPLLALLLCQPPPAPTGTVAPGGASLTGRLIALALAAIAVAGGGFAIVTFVAPVTAWTQGAGGWLTPPLAMLAFGVGMNAGNLAAGWGADRWPRAAFIGAAATGALGAGLMLVPGLGAVGAALGVACVGAMLGGGSPAAQVLFLRELPRWPRLAAALPSGAANLGSFLGSLIGGAALALSGAAAVPASALVLVAVGAVCFIALRGPGSWRGPGRGRGGPRGRAGAA</sequence>
<dbReference type="InterPro" id="IPR050189">
    <property type="entry name" value="MFS_Efflux_Transporters"/>
</dbReference>
<keyword evidence="3 6" id="KW-0812">Transmembrane</keyword>
<feature type="transmembrane region" description="Helical" evidence="6">
    <location>
        <begin position="313"/>
        <end position="337"/>
    </location>
</feature>
<feature type="transmembrane region" description="Helical" evidence="6">
    <location>
        <begin position="20"/>
        <end position="43"/>
    </location>
</feature>
<evidence type="ECO:0000256" key="1">
    <source>
        <dbReference type="ARBA" id="ARBA00004651"/>
    </source>
</evidence>
<feature type="transmembrane region" description="Helical" evidence="6">
    <location>
        <begin position="184"/>
        <end position="203"/>
    </location>
</feature>
<dbReference type="InterPro" id="IPR011701">
    <property type="entry name" value="MFS"/>
</dbReference>
<comment type="subcellular location">
    <subcellularLocation>
        <location evidence="1">Cell membrane</location>
        <topology evidence="1">Multi-pass membrane protein</topology>
    </subcellularLocation>
</comment>
<dbReference type="PROSITE" id="PS50850">
    <property type="entry name" value="MFS"/>
    <property type="match status" value="1"/>
</dbReference>
<evidence type="ECO:0000256" key="5">
    <source>
        <dbReference type="ARBA" id="ARBA00023136"/>
    </source>
</evidence>
<feature type="domain" description="Major facilitator superfamily (MFS) profile" evidence="7">
    <location>
        <begin position="21"/>
        <end position="400"/>
    </location>
</feature>
<dbReference type="Proteomes" id="UP000291832">
    <property type="component" value="Unassembled WGS sequence"/>
</dbReference>
<proteinExistence type="predicted"/>
<feature type="transmembrane region" description="Helical" evidence="6">
    <location>
        <begin position="121"/>
        <end position="145"/>
    </location>
</feature>
<evidence type="ECO:0000256" key="2">
    <source>
        <dbReference type="ARBA" id="ARBA00022475"/>
    </source>
</evidence>
<feature type="transmembrane region" description="Helical" evidence="6">
    <location>
        <begin position="377"/>
        <end position="397"/>
    </location>
</feature>
<keyword evidence="2" id="KW-1003">Cell membrane</keyword>
<accession>A0A4Q7U0Y8</accession>
<dbReference type="AlphaFoldDB" id="A0A4Q7U0Y8"/>
<dbReference type="GO" id="GO:0022857">
    <property type="term" value="F:transmembrane transporter activity"/>
    <property type="evidence" value="ECO:0007669"/>
    <property type="project" value="InterPro"/>
</dbReference>
<evidence type="ECO:0000256" key="6">
    <source>
        <dbReference type="SAM" id="Phobius"/>
    </source>
</evidence>
<reference evidence="8 9" key="1">
    <citation type="journal article" date="2015" name="Stand. Genomic Sci.">
        <title>Genomic Encyclopedia of Bacterial and Archaeal Type Strains, Phase III: the genomes of soil and plant-associated and newly described type strains.</title>
        <authorList>
            <person name="Whitman W.B."/>
            <person name="Woyke T."/>
            <person name="Klenk H.P."/>
            <person name="Zhou Y."/>
            <person name="Lilburn T.G."/>
            <person name="Beck B.J."/>
            <person name="De Vos P."/>
            <person name="Vandamme P."/>
            <person name="Eisen J.A."/>
            <person name="Garrity G."/>
            <person name="Hugenholtz P."/>
            <person name="Kyrpides N.C."/>
        </authorList>
    </citation>
    <scope>NUCLEOTIDE SEQUENCE [LARGE SCALE GENOMIC DNA]</scope>
    <source>
        <strain evidence="8 9">RF6</strain>
    </source>
</reference>
<keyword evidence="5 6" id="KW-0472">Membrane</keyword>
<feature type="transmembrane region" description="Helical" evidence="6">
    <location>
        <begin position="349"/>
        <end position="371"/>
    </location>
</feature>
<comment type="caution">
    <text evidence="8">The sequence shown here is derived from an EMBL/GenBank/DDBJ whole genome shotgun (WGS) entry which is preliminary data.</text>
</comment>
<dbReference type="EMBL" id="SHKI01000003">
    <property type="protein sequence ID" value="RZT66913.1"/>
    <property type="molecule type" value="Genomic_DNA"/>
</dbReference>
<evidence type="ECO:0000256" key="4">
    <source>
        <dbReference type="ARBA" id="ARBA00022989"/>
    </source>
</evidence>
<gene>
    <name evidence="8" type="ORF">EV139_1040</name>
</gene>
<dbReference type="PANTHER" id="PTHR43124">
    <property type="entry name" value="PURINE EFFLUX PUMP PBUE"/>
    <property type="match status" value="1"/>
</dbReference>
<feature type="transmembrane region" description="Helical" evidence="6">
    <location>
        <begin position="258"/>
        <end position="277"/>
    </location>
</feature>
<feature type="transmembrane region" description="Helical" evidence="6">
    <location>
        <begin position="157"/>
        <end position="178"/>
    </location>
</feature>
<dbReference type="SUPFAM" id="SSF103473">
    <property type="entry name" value="MFS general substrate transporter"/>
    <property type="match status" value="1"/>
</dbReference>
<evidence type="ECO:0000313" key="9">
    <source>
        <dbReference type="Proteomes" id="UP000291832"/>
    </source>
</evidence>
<protein>
    <submittedName>
        <fullName evidence="8">DHA1 family inner membrane transport protein</fullName>
    </submittedName>
</protein>